<name>A0A336MQA4_CULSO</name>
<dbReference type="InterPro" id="IPR043136">
    <property type="entry name" value="B30.2/SPRY_sf"/>
</dbReference>
<dbReference type="EMBL" id="UFQS01001972">
    <property type="protein sequence ID" value="SSX12818.1"/>
    <property type="molecule type" value="Genomic_DNA"/>
</dbReference>
<accession>A0A336MQA4</accession>
<dbReference type="Gene3D" id="2.60.120.920">
    <property type="match status" value="1"/>
</dbReference>
<dbReference type="EMBL" id="UFQT01001972">
    <property type="protein sequence ID" value="SSX32260.1"/>
    <property type="molecule type" value="Genomic_DNA"/>
</dbReference>
<evidence type="ECO:0000313" key="1">
    <source>
        <dbReference type="EMBL" id="SSX12818.1"/>
    </source>
</evidence>
<protein>
    <submittedName>
        <fullName evidence="2">CSON004762 protein</fullName>
    </submittedName>
</protein>
<sequence length="87" mass="9313">MYNGVIVRDDLPFNLDTLMTGSRVGVMRNGDGLHFFINGIDLGIVCGELQGSSMSVQTISSQGALSPLKPCSLRLQNSMDLGLDPLN</sequence>
<gene>
    <name evidence="2" type="primary">CSON004762</name>
</gene>
<evidence type="ECO:0000313" key="2">
    <source>
        <dbReference type="EMBL" id="SSX32260.1"/>
    </source>
</evidence>
<dbReference type="VEuPathDB" id="VectorBase:CSON004762"/>
<reference evidence="1" key="1">
    <citation type="submission" date="2018-04" db="EMBL/GenBank/DDBJ databases">
        <authorList>
            <person name="Go L.Y."/>
            <person name="Mitchell J.A."/>
        </authorList>
    </citation>
    <scope>NUCLEOTIDE SEQUENCE</scope>
    <source>
        <tissue evidence="1">Whole organism</tissue>
    </source>
</reference>
<dbReference type="AlphaFoldDB" id="A0A336MQA4"/>
<organism evidence="2">
    <name type="scientific">Culicoides sonorensis</name>
    <name type="common">Biting midge</name>
    <dbReference type="NCBI Taxonomy" id="179676"/>
    <lineage>
        <taxon>Eukaryota</taxon>
        <taxon>Metazoa</taxon>
        <taxon>Ecdysozoa</taxon>
        <taxon>Arthropoda</taxon>
        <taxon>Hexapoda</taxon>
        <taxon>Insecta</taxon>
        <taxon>Pterygota</taxon>
        <taxon>Neoptera</taxon>
        <taxon>Endopterygota</taxon>
        <taxon>Diptera</taxon>
        <taxon>Nematocera</taxon>
        <taxon>Chironomoidea</taxon>
        <taxon>Ceratopogonidae</taxon>
        <taxon>Ceratopogoninae</taxon>
        <taxon>Culicoides</taxon>
        <taxon>Monoculicoides</taxon>
    </lineage>
</organism>
<reference evidence="2" key="2">
    <citation type="submission" date="2018-07" db="EMBL/GenBank/DDBJ databases">
        <authorList>
            <person name="Quirk P.G."/>
            <person name="Krulwich T.A."/>
        </authorList>
    </citation>
    <scope>NUCLEOTIDE SEQUENCE</scope>
</reference>
<proteinExistence type="predicted"/>